<dbReference type="GO" id="GO:0016491">
    <property type="term" value="F:oxidoreductase activity"/>
    <property type="evidence" value="ECO:0007669"/>
    <property type="project" value="UniProtKB-KW"/>
</dbReference>
<dbReference type="InterPro" id="IPR036291">
    <property type="entry name" value="NAD(P)-bd_dom_sf"/>
</dbReference>
<feature type="compositionally biased region" description="Polar residues" evidence="2">
    <location>
        <begin position="299"/>
        <end position="318"/>
    </location>
</feature>
<evidence type="ECO:0000313" key="3">
    <source>
        <dbReference type="EMBL" id="PKV11000.1"/>
    </source>
</evidence>
<dbReference type="RefSeq" id="WP_101364840.1">
    <property type="nucleotide sequence ID" value="NZ_PHKV01000011.1"/>
</dbReference>
<dbReference type="AlphaFoldDB" id="A0A2N3RET4"/>
<sequence>MTLDSRSDEIHDAGERSVRGSNFVFFGGSTGIARATALELGRRGASVLIVGRGRQAGQAAVDAVVAAGATSADFLAGDLSTVAGIHSVAEGVKAWRPQLHGIMHTAMAAFNRKQVTADGLEFAFALQYFARAVLNRALVDHLAASGDGRIVHIAGDVPAFIRPDLDDLQFERRKWGFFKSVLGTHALGFLHIQEAARRWHDLPVTISASCVGPTKTKAMAQPEMPLVMRLMGLAGTTPEVSAMNAVRLLTKASAQDANGAVLRKPKRYSPQSLALDPAACEKLWNITGELAHRHGLTLPSVTGNSPTVGPFSNGSELT</sequence>
<comment type="caution">
    <text evidence="3">The sequence shown here is derived from an EMBL/GenBank/DDBJ whole genome shotgun (WGS) entry which is preliminary data.</text>
</comment>
<dbReference type="InterPro" id="IPR002347">
    <property type="entry name" value="SDR_fam"/>
</dbReference>
<keyword evidence="6" id="KW-1185">Reference proteome</keyword>
<feature type="region of interest" description="Disordered" evidence="2">
    <location>
        <begin position="298"/>
        <end position="318"/>
    </location>
</feature>
<keyword evidence="1" id="KW-0560">Oxidoreductase</keyword>
<dbReference type="Proteomes" id="UP000233720">
    <property type="component" value="Unassembled WGS sequence"/>
</dbReference>
<dbReference type="PANTHER" id="PTHR43157">
    <property type="entry name" value="PHOSPHATIDYLINOSITOL-GLYCAN BIOSYNTHESIS CLASS F PROTEIN-RELATED"/>
    <property type="match status" value="1"/>
</dbReference>
<dbReference type="Proteomes" id="UP000233748">
    <property type="component" value="Unassembled WGS sequence"/>
</dbReference>
<evidence type="ECO:0000313" key="5">
    <source>
        <dbReference type="Proteomes" id="UP000233720"/>
    </source>
</evidence>
<proteinExistence type="predicted"/>
<accession>A0A2N3RET4</accession>
<evidence type="ECO:0008006" key="7">
    <source>
        <dbReference type="Google" id="ProtNLM"/>
    </source>
</evidence>
<dbReference type="OrthoDB" id="5786478at2"/>
<evidence type="ECO:0000313" key="4">
    <source>
        <dbReference type="EMBL" id="PKV15171.1"/>
    </source>
</evidence>
<evidence type="ECO:0000313" key="6">
    <source>
        <dbReference type="Proteomes" id="UP000233748"/>
    </source>
</evidence>
<protein>
    <recommendedName>
        <fullName evidence="7">Short-chain dehydrogenase</fullName>
    </recommendedName>
</protein>
<dbReference type="SUPFAM" id="SSF51735">
    <property type="entry name" value="NAD(P)-binding Rossmann-fold domains"/>
    <property type="match status" value="1"/>
</dbReference>
<name>A0A2N3RET4_9XANT</name>
<dbReference type="Gene3D" id="3.40.50.720">
    <property type="entry name" value="NAD(P)-binding Rossmann-like Domain"/>
    <property type="match status" value="1"/>
</dbReference>
<evidence type="ECO:0000256" key="2">
    <source>
        <dbReference type="SAM" id="MobiDB-lite"/>
    </source>
</evidence>
<gene>
    <name evidence="3" type="ORF">XpruCFBP8353_20235</name>
    <name evidence="4" type="ORF">XpruCFBP8354_21040</name>
</gene>
<dbReference type="Pfam" id="PF00106">
    <property type="entry name" value="adh_short"/>
    <property type="match status" value="1"/>
</dbReference>
<dbReference type="EMBL" id="PHKW01000012">
    <property type="protein sequence ID" value="PKV15171.1"/>
    <property type="molecule type" value="Genomic_DNA"/>
</dbReference>
<evidence type="ECO:0000256" key="1">
    <source>
        <dbReference type="ARBA" id="ARBA00023002"/>
    </source>
</evidence>
<dbReference type="EMBL" id="PHKV01000011">
    <property type="protein sequence ID" value="PKV11000.1"/>
    <property type="molecule type" value="Genomic_DNA"/>
</dbReference>
<reference evidence="5 6" key="1">
    <citation type="submission" date="2017-11" db="EMBL/GenBank/DDBJ databases">
        <title>Xanthomonas prunicola sp. nov., a novel pathogen that affects nectarine (Prunus persica var. nectarine) trees.</title>
        <authorList>
            <person name="Lopez M."/>
            <person name="Lopez-Soriano P."/>
            <person name="Garita-Cambronero J."/>
            <person name="Beltran C."/>
            <person name="Taghouti G."/>
            <person name="Portier P."/>
            <person name="Cubero J."/>
            <person name="Fischer-Le Saux M."/>
            <person name="Marco-Noales E."/>
        </authorList>
    </citation>
    <scope>NUCLEOTIDE SEQUENCE [LARGE SCALE GENOMIC DNA]</scope>
    <source>
        <strain evidence="3 5">CFBP8353</strain>
        <strain evidence="4 6">CFBP8354</strain>
    </source>
</reference>
<organism evidence="3 5">
    <name type="scientific">Xanthomonas prunicola</name>
    <dbReference type="NCBI Taxonomy" id="2053930"/>
    <lineage>
        <taxon>Bacteria</taxon>
        <taxon>Pseudomonadati</taxon>
        <taxon>Pseudomonadota</taxon>
        <taxon>Gammaproteobacteria</taxon>
        <taxon>Lysobacterales</taxon>
        <taxon>Lysobacteraceae</taxon>
        <taxon>Xanthomonas</taxon>
    </lineage>
</organism>
<dbReference type="PANTHER" id="PTHR43157:SF31">
    <property type="entry name" value="PHOSPHATIDYLINOSITOL-GLYCAN BIOSYNTHESIS CLASS F PROTEIN"/>
    <property type="match status" value="1"/>
</dbReference>